<gene>
    <name evidence="2" type="ORF">GCK72_011534</name>
</gene>
<organism evidence="2 3">
    <name type="scientific">Caenorhabditis remanei</name>
    <name type="common">Caenorhabditis vulgaris</name>
    <dbReference type="NCBI Taxonomy" id="31234"/>
    <lineage>
        <taxon>Eukaryota</taxon>
        <taxon>Metazoa</taxon>
        <taxon>Ecdysozoa</taxon>
        <taxon>Nematoda</taxon>
        <taxon>Chromadorea</taxon>
        <taxon>Rhabditida</taxon>
        <taxon>Rhabditina</taxon>
        <taxon>Rhabditomorpha</taxon>
        <taxon>Rhabditoidea</taxon>
        <taxon>Rhabditidae</taxon>
        <taxon>Peloderinae</taxon>
        <taxon>Caenorhabditis</taxon>
    </lineage>
</organism>
<accession>A0A6A5H698</accession>
<dbReference type="AlphaFoldDB" id="A0A6A5H698"/>
<sequence length="117" mass="13313">MLPVLRVALILARGNACDTTPPPLHLPRQRLRKSEFDERYSIDSSYQSRSPRVSIPADTLCTSSVVGFQHYYQKTGSSNQFFDKTLNDSMSPSYFGMGEKDVGCMMTLDDKKKYLYD</sequence>
<feature type="signal peptide" evidence="1">
    <location>
        <begin position="1"/>
        <end position="16"/>
    </location>
</feature>
<name>A0A6A5H698_CAERE</name>
<feature type="chain" id="PRO_5025393455" evidence="1">
    <location>
        <begin position="17"/>
        <end position="117"/>
    </location>
</feature>
<proteinExistence type="predicted"/>
<comment type="caution">
    <text evidence="2">The sequence shown here is derived from an EMBL/GenBank/DDBJ whole genome shotgun (WGS) entry which is preliminary data.</text>
</comment>
<protein>
    <submittedName>
        <fullName evidence="2">Uncharacterized protein</fullName>
    </submittedName>
</protein>
<dbReference type="GeneID" id="78775236"/>
<dbReference type="CTD" id="78775236"/>
<evidence type="ECO:0000313" key="2">
    <source>
        <dbReference type="EMBL" id="KAF1763268.1"/>
    </source>
</evidence>
<evidence type="ECO:0000256" key="1">
    <source>
        <dbReference type="SAM" id="SignalP"/>
    </source>
</evidence>
<dbReference type="KEGG" id="crq:GCK72_011534"/>
<dbReference type="EMBL" id="WUAV01000003">
    <property type="protein sequence ID" value="KAF1763268.1"/>
    <property type="molecule type" value="Genomic_DNA"/>
</dbReference>
<dbReference type="Proteomes" id="UP000483820">
    <property type="component" value="Chromosome III"/>
</dbReference>
<dbReference type="RefSeq" id="XP_053588099.1">
    <property type="nucleotide sequence ID" value="XM_053728522.1"/>
</dbReference>
<evidence type="ECO:0000313" key="3">
    <source>
        <dbReference type="Proteomes" id="UP000483820"/>
    </source>
</evidence>
<keyword evidence="1" id="KW-0732">Signal</keyword>
<reference evidence="2 3" key="1">
    <citation type="submission" date="2019-12" db="EMBL/GenBank/DDBJ databases">
        <title>Chromosome-level assembly of the Caenorhabditis remanei genome.</title>
        <authorList>
            <person name="Teterina A.A."/>
            <person name="Willis J.H."/>
            <person name="Phillips P.C."/>
        </authorList>
    </citation>
    <scope>NUCLEOTIDE SEQUENCE [LARGE SCALE GENOMIC DNA]</scope>
    <source>
        <strain evidence="2 3">PX506</strain>
        <tissue evidence="2">Whole organism</tissue>
    </source>
</reference>